<evidence type="ECO:0000256" key="3">
    <source>
        <dbReference type="ARBA" id="ARBA00022679"/>
    </source>
</evidence>
<dbReference type="SUPFAM" id="SSF53448">
    <property type="entry name" value="Nucleotide-diphospho-sugar transferases"/>
    <property type="match status" value="1"/>
</dbReference>
<keyword evidence="3 6" id="KW-0808">Transferase</keyword>
<feature type="transmembrane region" description="Helical" evidence="4">
    <location>
        <begin position="604"/>
        <end position="629"/>
    </location>
</feature>
<reference evidence="6 7" key="1">
    <citation type="submission" date="2020-07" db="EMBL/GenBank/DDBJ databases">
        <title>Sequencing the genomes of 1000 actinobacteria strains.</title>
        <authorList>
            <person name="Klenk H.-P."/>
        </authorList>
    </citation>
    <scope>NUCLEOTIDE SEQUENCE [LARGE SCALE GENOMIC DNA]</scope>
    <source>
        <strain evidence="6 7">CXB654</strain>
    </source>
</reference>
<dbReference type="Pfam" id="PF13641">
    <property type="entry name" value="Glyco_tranf_2_3"/>
    <property type="match status" value="1"/>
</dbReference>
<dbReference type="InterPro" id="IPR029044">
    <property type="entry name" value="Nucleotide-diphossugar_trans"/>
</dbReference>
<name>A0A852U2Q2_9ACTN</name>
<dbReference type="PANTHER" id="PTHR43630:SF1">
    <property type="entry name" value="POLY-BETA-1,6-N-ACETYL-D-GLUCOSAMINE SYNTHASE"/>
    <property type="match status" value="1"/>
</dbReference>
<dbReference type="GO" id="GO:0016810">
    <property type="term" value="F:hydrolase activity, acting on carbon-nitrogen (but not peptide) bonds"/>
    <property type="evidence" value="ECO:0007669"/>
    <property type="project" value="InterPro"/>
</dbReference>
<dbReference type="PANTHER" id="PTHR43630">
    <property type="entry name" value="POLY-BETA-1,6-N-ACETYL-D-GLUCOSAMINE SYNTHASE"/>
    <property type="match status" value="1"/>
</dbReference>
<keyword evidence="2" id="KW-0328">Glycosyltransferase</keyword>
<dbReference type="GO" id="GO:0016757">
    <property type="term" value="F:glycosyltransferase activity"/>
    <property type="evidence" value="ECO:0007669"/>
    <property type="project" value="UniProtKB-KW"/>
</dbReference>
<protein>
    <submittedName>
        <fullName evidence="6">Cellulose synthase/poly-beta-1,6-N-acetylglucosamine synthase-like glycosyltransferase/peptidoglycan/xylan/chitin deacetylase (PgdA/CDA1 family)</fullName>
    </submittedName>
</protein>
<feature type="transmembrane region" description="Helical" evidence="4">
    <location>
        <begin position="635"/>
        <end position="653"/>
    </location>
</feature>
<feature type="domain" description="NodB homology" evidence="5">
    <location>
        <begin position="87"/>
        <end position="274"/>
    </location>
</feature>
<dbReference type="Proteomes" id="UP000589036">
    <property type="component" value="Unassembled WGS sequence"/>
</dbReference>
<keyword evidence="7" id="KW-1185">Reference proteome</keyword>
<dbReference type="PROSITE" id="PS51677">
    <property type="entry name" value="NODB"/>
    <property type="match status" value="1"/>
</dbReference>
<organism evidence="6 7">
    <name type="scientific">Spinactinospora alkalitolerans</name>
    <dbReference type="NCBI Taxonomy" id="687207"/>
    <lineage>
        <taxon>Bacteria</taxon>
        <taxon>Bacillati</taxon>
        <taxon>Actinomycetota</taxon>
        <taxon>Actinomycetes</taxon>
        <taxon>Streptosporangiales</taxon>
        <taxon>Nocardiopsidaceae</taxon>
        <taxon>Spinactinospora</taxon>
    </lineage>
</organism>
<dbReference type="EMBL" id="JACCCC010000001">
    <property type="protein sequence ID" value="NYE50421.1"/>
    <property type="molecule type" value="Genomic_DNA"/>
</dbReference>
<evidence type="ECO:0000259" key="5">
    <source>
        <dbReference type="PROSITE" id="PS51677"/>
    </source>
</evidence>
<evidence type="ECO:0000256" key="2">
    <source>
        <dbReference type="ARBA" id="ARBA00022676"/>
    </source>
</evidence>
<sequence length="725" mass="78799">MTRRGGAHRIPSAPGVRLRPHWIVGVVMLDTFIVALLISGVVRAQIGVDSRIDPTHESNLVPPGLTEGGAIIDPTHGAPRTLAVPDRTAVLTFDDGPDPTWTPRVLDVLDEHDVPGTFFVVGSQVARNPELTRRITDSGSEIGIHTFTHADMGLLSDQRRRLELAYTQLAVTGATGVTSSLLRPPYSSSPAAIHNGTWEIMRQAGKRGYITVLSDIDTLDWQRPGADRIVANGTPEPGKGGTILLHDAGGDRAQTVAALDVLIPRLKAEGYTFSTVADVIGSETANPPADIGEQARGNGLLFAVTASVFTVRVLTVALMVVGALVIVRLLAMFLPAGRHARRRRANGGRWGPPVARPASVVVPVYNERACIEDTLASLVGGDHPVEIIVVDDGSTDRTADVAEAFGHPDVRVVRKPNGGKASALNTGVAAASHDIIVMMDGDTVFERDTVRRLVQPFADPEIGAVSGNTKVANRRRLIGLWQHIEYVIGFNIDRRVYDLLRCIPTIPGAVGAYRRTALEQAGGVSDATLAEDTDLTIAVNRAGWRVVYEERARGWTEAPSTLRQLWRQRYRWSYGTMQSLWKHRRAFVERGASGRFGRIGLGNIAVFQVLLPVLAPLIDVFTLYGVLFLDPAKTLLAWCAVLALQLAGGVYAFRLDRERMWPLLVLPLQQFVYRQLMYAIVLKSVVTAITGKRMGWRKLQRIGGLRALAGEEAANTDRRHPAGAQ</sequence>
<dbReference type="Gene3D" id="3.90.550.10">
    <property type="entry name" value="Spore Coat Polysaccharide Biosynthesis Protein SpsA, Chain A"/>
    <property type="match status" value="1"/>
</dbReference>
<keyword evidence="4" id="KW-0472">Membrane</keyword>
<proteinExistence type="inferred from homology"/>
<dbReference type="Gene3D" id="3.20.20.370">
    <property type="entry name" value="Glycoside hydrolase/deacetylase"/>
    <property type="match status" value="1"/>
</dbReference>
<comment type="caution">
    <text evidence="6">The sequence shown here is derived from an EMBL/GenBank/DDBJ whole genome shotgun (WGS) entry which is preliminary data.</text>
</comment>
<evidence type="ECO:0000313" key="6">
    <source>
        <dbReference type="EMBL" id="NYE50421.1"/>
    </source>
</evidence>
<feature type="transmembrane region" description="Helical" evidence="4">
    <location>
        <begin position="313"/>
        <end position="334"/>
    </location>
</feature>
<comment type="similarity">
    <text evidence="1">Belongs to the glycosyltransferase 2 family.</text>
</comment>
<dbReference type="InterPro" id="IPR002509">
    <property type="entry name" value="NODB_dom"/>
</dbReference>
<feature type="transmembrane region" description="Helical" evidence="4">
    <location>
        <begin position="21"/>
        <end position="42"/>
    </location>
</feature>
<gene>
    <name evidence="6" type="ORF">HDA32_005541</name>
</gene>
<keyword evidence="4" id="KW-1133">Transmembrane helix</keyword>
<dbReference type="Pfam" id="PF01522">
    <property type="entry name" value="Polysacc_deac_1"/>
    <property type="match status" value="1"/>
</dbReference>
<dbReference type="GO" id="GO:0005975">
    <property type="term" value="P:carbohydrate metabolic process"/>
    <property type="evidence" value="ECO:0007669"/>
    <property type="project" value="InterPro"/>
</dbReference>
<keyword evidence="4" id="KW-0812">Transmembrane</keyword>
<dbReference type="RefSeq" id="WP_179645903.1">
    <property type="nucleotide sequence ID" value="NZ_BAAAYY010000014.1"/>
</dbReference>
<evidence type="ECO:0000256" key="4">
    <source>
        <dbReference type="SAM" id="Phobius"/>
    </source>
</evidence>
<dbReference type="SUPFAM" id="SSF88713">
    <property type="entry name" value="Glycoside hydrolase/deacetylase"/>
    <property type="match status" value="1"/>
</dbReference>
<evidence type="ECO:0000313" key="7">
    <source>
        <dbReference type="Proteomes" id="UP000589036"/>
    </source>
</evidence>
<dbReference type="CDD" id="cd06423">
    <property type="entry name" value="CESA_like"/>
    <property type="match status" value="1"/>
</dbReference>
<evidence type="ECO:0000256" key="1">
    <source>
        <dbReference type="ARBA" id="ARBA00006739"/>
    </source>
</evidence>
<dbReference type="AlphaFoldDB" id="A0A852U2Q2"/>
<dbReference type="InterPro" id="IPR011330">
    <property type="entry name" value="Glyco_hydro/deAcase_b/a-brl"/>
</dbReference>
<accession>A0A852U2Q2</accession>